<name>A0ABT1HER6_9NOCA</name>
<proteinExistence type="inferred from homology"/>
<dbReference type="SUPFAM" id="SSF50475">
    <property type="entry name" value="FMN-binding split barrel"/>
    <property type="match status" value="1"/>
</dbReference>
<comment type="similarity">
    <text evidence="1">Belongs to the F420H(2)-dependent quinone reductase family.</text>
</comment>
<dbReference type="InterPro" id="IPR012349">
    <property type="entry name" value="Split_barrel_FMN-bd"/>
</dbReference>
<dbReference type="Proteomes" id="UP001206895">
    <property type="component" value="Unassembled WGS sequence"/>
</dbReference>
<sequence>MTSGEQQSAREKPAALDSKAVGTILKWGSRANTALYKATGGRIGGNWRIGAGFKKPVPVCLLTTTGRKTGEPRTVPLLCLREGDAVVLIASQGGRKNHPLWYLNLVADPEVTIQIGKQTGPYVARAADDAERERLWPRYAEIYADVDQYQEWADRTIPLVICEPSVTATS</sequence>
<dbReference type="RefSeq" id="WP_253661650.1">
    <property type="nucleotide sequence ID" value="NZ_BAAAJQ010000001.1"/>
</dbReference>
<dbReference type="Pfam" id="PF04075">
    <property type="entry name" value="F420H2_quin_red"/>
    <property type="match status" value="1"/>
</dbReference>
<dbReference type="EMBL" id="JAMTCJ010000002">
    <property type="protein sequence ID" value="MCP2176689.1"/>
    <property type="molecule type" value="Genomic_DNA"/>
</dbReference>
<organism evidence="3 4">
    <name type="scientific">Williamsia maris</name>
    <dbReference type="NCBI Taxonomy" id="72806"/>
    <lineage>
        <taxon>Bacteria</taxon>
        <taxon>Bacillati</taxon>
        <taxon>Actinomycetota</taxon>
        <taxon>Actinomycetes</taxon>
        <taxon>Mycobacteriales</taxon>
        <taxon>Nocardiaceae</taxon>
        <taxon>Williamsia</taxon>
    </lineage>
</organism>
<protein>
    <submittedName>
        <fullName evidence="3">Deazaflavin-dependent oxidoreductase, nitroreductase family</fullName>
    </submittedName>
</protein>
<comment type="catalytic activity">
    <reaction evidence="2">
        <text>oxidized coenzyme F420-(gamma-L-Glu)(n) + a quinol + H(+) = reduced coenzyme F420-(gamma-L-Glu)(n) + a quinone</text>
        <dbReference type="Rhea" id="RHEA:39663"/>
        <dbReference type="Rhea" id="RHEA-COMP:12939"/>
        <dbReference type="Rhea" id="RHEA-COMP:14378"/>
        <dbReference type="ChEBI" id="CHEBI:15378"/>
        <dbReference type="ChEBI" id="CHEBI:24646"/>
        <dbReference type="ChEBI" id="CHEBI:132124"/>
        <dbReference type="ChEBI" id="CHEBI:133980"/>
        <dbReference type="ChEBI" id="CHEBI:139511"/>
    </reaction>
</comment>
<evidence type="ECO:0000256" key="2">
    <source>
        <dbReference type="ARBA" id="ARBA00049106"/>
    </source>
</evidence>
<dbReference type="PANTHER" id="PTHR39428:SF3">
    <property type="entry name" value="DEAZAFLAVIN-DEPENDENT NITROREDUCTASE"/>
    <property type="match status" value="1"/>
</dbReference>
<reference evidence="3 4" key="1">
    <citation type="submission" date="2022-06" db="EMBL/GenBank/DDBJ databases">
        <title>Genomic Encyclopedia of Archaeal and Bacterial Type Strains, Phase II (KMG-II): from individual species to whole genera.</title>
        <authorList>
            <person name="Goeker M."/>
        </authorList>
    </citation>
    <scope>NUCLEOTIDE SEQUENCE [LARGE SCALE GENOMIC DNA]</scope>
    <source>
        <strain evidence="3 4">DSM 44693</strain>
    </source>
</reference>
<dbReference type="NCBIfam" id="TIGR00026">
    <property type="entry name" value="hi_GC_TIGR00026"/>
    <property type="match status" value="1"/>
</dbReference>
<evidence type="ECO:0000313" key="4">
    <source>
        <dbReference type="Proteomes" id="UP001206895"/>
    </source>
</evidence>
<dbReference type="PANTHER" id="PTHR39428">
    <property type="entry name" value="F420H(2)-DEPENDENT QUINONE REDUCTASE RV1261C"/>
    <property type="match status" value="1"/>
</dbReference>
<accession>A0ABT1HER6</accession>
<evidence type="ECO:0000256" key="1">
    <source>
        <dbReference type="ARBA" id="ARBA00008710"/>
    </source>
</evidence>
<comment type="caution">
    <text evidence="3">The sequence shown here is derived from an EMBL/GenBank/DDBJ whole genome shotgun (WGS) entry which is preliminary data.</text>
</comment>
<dbReference type="Gene3D" id="2.30.110.10">
    <property type="entry name" value="Electron Transport, Fmn-binding Protein, Chain A"/>
    <property type="match status" value="1"/>
</dbReference>
<keyword evidence="4" id="KW-1185">Reference proteome</keyword>
<evidence type="ECO:0000313" key="3">
    <source>
        <dbReference type="EMBL" id="MCP2176689.1"/>
    </source>
</evidence>
<gene>
    <name evidence="3" type="ORF">LX13_002508</name>
</gene>
<dbReference type="InterPro" id="IPR004378">
    <property type="entry name" value="F420H2_quin_Rdtase"/>
</dbReference>